<evidence type="ECO:0000313" key="1">
    <source>
        <dbReference type="EMBL" id="AUW45215.1"/>
    </source>
</evidence>
<proteinExistence type="predicted"/>
<protein>
    <submittedName>
        <fullName evidence="1">Uncharacterized protein</fullName>
    </submittedName>
</protein>
<dbReference type="AlphaFoldDB" id="A0A2K9ZAC3"/>
<reference evidence="1 2" key="1">
    <citation type="submission" date="2017-11" db="EMBL/GenBank/DDBJ databases">
        <title>Complete genome of Rhizobium leguminosarum Norway, an ineffective micro-symbiont.</title>
        <authorList>
            <person name="Hoffrichter A."/>
            <person name="Liang J."/>
            <person name="Brachmann A."/>
            <person name="Marin M."/>
        </authorList>
    </citation>
    <scope>NUCLEOTIDE SEQUENCE [LARGE SCALE GENOMIC DNA]</scope>
    <source>
        <strain evidence="1 2">Norway</strain>
    </source>
</reference>
<gene>
    <name evidence="1" type="ORF">CUJ84_Chr004923</name>
</gene>
<sequence>MQLAGGNAVRSLFVFLDLLESQSECFAKLKLGNTAKGAKLSDVATDDNINRIWHFITLLYINVPFTISFAPDNSILQLQNSTDFFWALRYVNSLKGWQQTLNIRSLEALTVPVGGIGLAMSDRLRWLYF</sequence>
<evidence type="ECO:0000313" key="2">
    <source>
        <dbReference type="Proteomes" id="UP000238523"/>
    </source>
</evidence>
<accession>A0A2K9ZAC3</accession>
<dbReference type="Proteomes" id="UP000238523">
    <property type="component" value="Chromosome"/>
</dbReference>
<organism evidence="1 2">
    <name type="scientific">Rhizobium leguminosarum</name>
    <dbReference type="NCBI Taxonomy" id="384"/>
    <lineage>
        <taxon>Bacteria</taxon>
        <taxon>Pseudomonadati</taxon>
        <taxon>Pseudomonadota</taxon>
        <taxon>Alphaproteobacteria</taxon>
        <taxon>Hyphomicrobiales</taxon>
        <taxon>Rhizobiaceae</taxon>
        <taxon>Rhizobium/Agrobacterium group</taxon>
        <taxon>Rhizobium</taxon>
    </lineage>
</organism>
<name>A0A2K9ZAC3_RHILE</name>
<dbReference type="EMBL" id="CP025012">
    <property type="protein sequence ID" value="AUW45215.1"/>
    <property type="molecule type" value="Genomic_DNA"/>
</dbReference>